<dbReference type="EMBL" id="CAJNDS010001057">
    <property type="protein sequence ID" value="CAE7245655.1"/>
    <property type="molecule type" value="Genomic_DNA"/>
</dbReference>
<name>A0A812LK72_9DINO</name>
<feature type="compositionally biased region" description="Basic and acidic residues" evidence="1">
    <location>
        <begin position="488"/>
        <end position="497"/>
    </location>
</feature>
<evidence type="ECO:0000313" key="3">
    <source>
        <dbReference type="Proteomes" id="UP000604046"/>
    </source>
</evidence>
<feature type="compositionally biased region" description="Acidic residues" evidence="1">
    <location>
        <begin position="264"/>
        <end position="276"/>
    </location>
</feature>
<sequence length="497" mass="54442">MSGTGQTFSDQPCFTGVLASALTAAAQLLASVRRTVKKNSIPASQETSRPHLRDVKDTLVGEACCSGPRFGIDGNCKLRLRGDMLFVQPIEPIESATSSGSMAAHVDEECVQLTGAEIDCQGTVVTVSRNSRTMLTIVLENERVAGLWATKMAVACGHTESIAKLFSIQRRRIQTLERSSIEAQMNNEEVERCLNFLSREYVEMRYQVRKGPKKDREDTKTLQKEKAREKDKENEGEELNEKECEKEMPKPDQNNTNEEKDKDTDEEPLLIEDVEEGELKHHSEPEKEPSLSARQTHATADRASECHQTQTEVIHEDRESLSKFVPERMPRHSAPGGNGQGHGQSYQTQASANYALHPPCLLGAANAAHAAHAASPKGVSSVSGVSGVSPKMGNGATRHRGTPTSEHPPRAPHLRRPHEQTGPTGPTGPTVSPKERSPYTHVAHGGEGFDRRGHKLAMAHQRVLNRPGQQRKNMRSPVMPGASSSSTTRKELPGFSN</sequence>
<organism evidence="2 3">
    <name type="scientific">Symbiodinium natans</name>
    <dbReference type="NCBI Taxonomy" id="878477"/>
    <lineage>
        <taxon>Eukaryota</taxon>
        <taxon>Sar</taxon>
        <taxon>Alveolata</taxon>
        <taxon>Dinophyceae</taxon>
        <taxon>Suessiales</taxon>
        <taxon>Symbiodiniaceae</taxon>
        <taxon>Symbiodinium</taxon>
    </lineage>
</organism>
<evidence type="ECO:0000313" key="2">
    <source>
        <dbReference type="EMBL" id="CAE7245655.1"/>
    </source>
</evidence>
<keyword evidence="3" id="KW-1185">Reference proteome</keyword>
<gene>
    <name evidence="2" type="ORF">SNAT2548_LOCUS11603</name>
</gene>
<accession>A0A812LK72</accession>
<dbReference type="Proteomes" id="UP000604046">
    <property type="component" value="Unassembled WGS sequence"/>
</dbReference>
<feature type="compositionally biased region" description="Basic and acidic residues" evidence="1">
    <location>
        <begin position="214"/>
        <end position="250"/>
    </location>
</feature>
<dbReference type="AlphaFoldDB" id="A0A812LK72"/>
<proteinExistence type="predicted"/>
<reference evidence="2" key="1">
    <citation type="submission" date="2021-02" db="EMBL/GenBank/DDBJ databases">
        <authorList>
            <person name="Dougan E. K."/>
            <person name="Rhodes N."/>
            <person name="Thang M."/>
            <person name="Chan C."/>
        </authorList>
    </citation>
    <scope>NUCLEOTIDE SEQUENCE</scope>
</reference>
<feature type="region of interest" description="Disordered" evidence="1">
    <location>
        <begin position="366"/>
        <end position="497"/>
    </location>
</feature>
<feature type="region of interest" description="Disordered" evidence="1">
    <location>
        <begin position="208"/>
        <end position="319"/>
    </location>
</feature>
<feature type="compositionally biased region" description="Basic and acidic residues" evidence="1">
    <location>
        <begin position="277"/>
        <end position="289"/>
    </location>
</feature>
<feature type="compositionally biased region" description="Low complexity" evidence="1">
    <location>
        <begin position="421"/>
        <end position="430"/>
    </location>
</feature>
<feature type="compositionally biased region" description="Low complexity" evidence="1">
    <location>
        <begin position="366"/>
        <end position="389"/>
    </location>
</feature>
<protein>
    <submittedName>
        <fullName evidence="2">Uncharacterized protein</fullName>
    </submittedName>
</protein>
<dbReference type="OrthoDB" id="10609231at2759"/>
<evidence type="ECO:0000256" key="1">
    <source>
        <dbReference type="SAM" id="MobiDB-lite"/>
    </source>
</evidence>
<comment type="caution">
    <text evidence="2">The sequence shown here is derived from an EMBL/GenBank/DDBJ whole genome shotgun (WGS) entry which is preliminary data.</text>
</comment>